<name>A0ABP5MWU7_9MICO</name>
<gene>
    <name evidence="2" type="ORF">GCM10009786_01350</name>
</gene>
<dbReference type="EMBL" id="BAAAOP010000001">
    <property type="protein sequence ID" value="GAA2185350.1"/>
    <property type="molecule type" value="Genomic_DNA"/>
</dbReference>
<organism evidence="2 3">
    <name type="scientific">Leucobacter alluvii</name>
    <dbReference type="NCBI Taxonomy" id="340321"/>
    <lineage>
        <taxon>Bacteria</taxon>
        <taxon>Bacillati</taxon>
        <taxon>Actinomycetota</taxon>
        <taxon>Actinomycetes</taxon>
        <taxon>Micrococcales</taxon>
        <taxon>Microbacteriaceae</taxon>
        <taxon>Leucobacter</taxon>
    </lineage>
</organism>
<evidence type="ECO:0000313" key="2">
    <source>
        <dbReference type="EMBL" id="GAA2185350.1"/>
    </source>
</evidence>
<protein>
    <submittedName>
        <fullName evidence="2">Uncharacterized protein</fullName>
    </submittedName>
</protein>
<accession>A0ABP5MWU7</accession>
<dbReference type="Proteomes" id="UP001501084">
    <property type="component" value="Unassembled WGS sequence"/>
</dbReference>
<feature type="region of interest" description="Disordered" evidence="1">
    <location>
        <begin position="1"/>
        <end position="22"/>
    </location>
</feature>
<sequence>MVECLTDSGSARGPDWKQPENAKTKWAQWEIDRRAPATGRFAEAYLKSYIIGAWVCHLAESRHKGVSACHQHPHQDR</sequence>
<evidence type="ECO:0000256" key="1">
    <source>
        <dbReference type="SAM" id="MobiDB-lite"/>
    </source>
</evidence>
<comment type="caution">
    <text evidence="2">The sequence shown here is derived from an EMBL/GenBank/DDBJ whole genome shotgun (WGS) entry which is preliminary data.</text>
</comment>
<proteinExistence type="predicted"/>
<reference evidence="3" key="1">
    <citation type="journal article" date="2019" name="Int. J. Syst. Evol. Microbiol.">
        <title>The Global Catalogue of Microorganisms (GCM) 10K type strain sequencing project: providing services to taxonomists for standard genome sequencing and annotation.</title>
        <authorList>
            <consortium name="The Broad Institute Genomics Platform"/>
            <consortium name="The Broad Institute Genome Sequencing Center for Infectious Disease"/>
            <person name="Wu L."/>
            <person name="Ma J."/>
        </authorList>
    </citation>
    <scope>NUCLEOTIDE SEQUENCE [LARGE SCALE GENOMIC DNA]</scope>
    <source>
        <strain evidence="3">JCM 14919</strain>
    </source>
</reference>
<evidence type="ECO:0000313" key="3">
    <source>
        <dbReference type="Proteomes" id="UP001501084"/>
    </source>
</evidence>
<keyword evidence="3" id="KW-1185">Reference proteome</keyword>